<dbReference type="Pfam" id="PF19372">
    <property type="entry name" value="DUF5947"/>
    <property type="match status" value="1"/>
</dbReference>
<dbReference type="RefSeq" id="WP_093841740.1">
    <property type="nucleotide sequence ID" value="NZ_FOLM01000031.1"/>
</dbReference>
<reference evidence="1 2" key="1">
    <citation type="submission" date="2016-10" db="EMBL/GenBank/DDBJ databases">
        <authorList>
            <person name="de Groot N.N."/>
        </authorList>
    </citation>
    <scope>NUCLEOTIDE SEQUENCE [LARGE SCALE GENOMIC DNA]</scope>
    <source>
        <strain evidence="1 2">CGMCC 4.5739</strain>
    </source>
</reference>
<dbReference type="EMBL" id="FOLM01000031">
    <property type="protein sequence ID" value="SFD79242.1"/>
    <property type="molecule type" value="Genomic_DNA"/>
</dbReference>
<dbReference type="InterPro" id="IPR045991">
    <property type="entry name" value="DUF5947"/>
</dbReference>
<gene>
    <name evidence="1" type="ORF">SAMN05421773_1319</name>
</gene>
<protein>
    <submittedName>
        <fullName evidence="1">Uncharacterized protein</fullName>
    </submittedName>
</protein>
<dbReference type="Proteomes" id="UP000199207">
    <property type="component" value="Unassembled WGS sequence"/>
</dbReference>
<proteinExistence type="predicted"/>
<dbReference type="OrthoDB" id="152349at2"/>
<accession>A0A1I1V8A1</accession>
<keyword evidence="2" id="KW-1185">Reference proteome</keyword>
<organism evidence="1 2">
    <name type="scientific">Streptomyces aidingensis</name>
    <dbReference type="NCBI Taxonomy" id="910347"/>
    <lineage>
        <taxon>Bacteria</taxon>
        <taxon>Bacillati</taxon>
        <taxon>Actinomycetota</taxon>
        <taxon>Actinomycetes</taxon>
        <taxon>Kitasatosporales</taxon>
        <taxon>Streptomycetaceae</taxon>
        <taxon>Streptomyces</taxon>
    </lineage>
</organism>
<dbReference type="STRING" id="910347.SAMN05421773_1319"/>
<name>A0A1I1V8A1_9ACTN</name>
<evidence type="ECO:0000313" key="1">
    <source>
        <dbReference type="EMBL" id="SFD79242.1"/>
    </source>
</evidence>
<dbReference type="AlphaFoldDB" id="A0A1I1V8A1"/>
<evidence type="ECO:0000313" key="2">
    <source>
        <dbReference type="Proteomes" id="UP000199207"/>
    </source>
</evidence>
<sequence>MTAGAALARLIARPGTDAGNAGDSGDAERCGLCAAPAEDEHRHLLDTTDGELLCACRACALLFTRDAAARGKHLLVPRRRVRLPGPPPGRELGVPVGLAFFVPHPDGTVLAHYPSPAGATRWELDPEVWRAAVCRRPALGTIRAGVEALLADTVPGGADQHWIVPVDDCFRLVGVVRQEWRGLSGGTRIRPAIARFFDELTPRE</sequence>